<name>A0A540KE58_MALBA</name>
<dbReference type="EMBL" id="VIEB01001393">
    <property type="protein sequence ID" value="TQD72517.1"/>
    <property type="molecule type" value="Genomic_DNA"/>
</dbReference>
<reference evidence="2 3" key="1">
    <citation type="journal article" date="2019" name="G3 (Bethesda)">
        <title>Sequencing of a Wild Apple (Malus baccata) Genome Unravels the Differences Between Cultivated and Wild Apple Species Regarding Disease Resistance and Cold Tolerance.</title>
        <authorList>
            <person name="Chen X."/>
        </authorList>
    </citation>
    <scope>NUCLEOTIDE SEQUENCE [LARGE SCALE GENOMIC DNA]</scope>
    <source>
        <strain evidence="3">cv. Shandingzi</strain>
        <tissue evidence="2">Leaves</tissue>
    </source>
</reference>
<keyword evidence="3" id="KW-1185">Reference proteome</keyword>
<organism evidence="2 3">
    <name type="scientific">Malus baccata</name>
    <name type="common">Siberian crab apple</name>
    <name type="synonym">Pyrus baccata</name>
    <dbReference type="NCBI Taxonomy" id="106549"/>
    <lineage>
        <taxon>Eukaryota</taxon>
        <taxon>Viridiplantae</taxon>
        <taxon>Streptophyta</taxon>
        <taxon>Embryophyta</taxon>
        <taxon>Tracheophyta</taxon>
        <taxon>Spermatophyta</taxon>
        <taxon>Magnoliopsida</taxon>
        <taxon>eudicotyledons</taxon>
        <taxon>Gunneridae</taxon>
        <taxon>Pentapetalae</taxon>
        <taxon>rosids</taxon>
        <taxon>fabids</taxon>
        <taxon>Rosales</taxon>
        <taxon>Rosaceae</taxon>
        <taxon>Amygdaloideae</taxon>
        <taxon>Maleae</taxon>
        <taxon>Malus</taxon>
    </lineage>
</organism>
<dbReference type="AlphaFoldDB" id="A0A540KE58"/>
<evidence type="ECO:0000256" key="1">
    <source>
        <dbReference type="SAM" id="MobiDB-lite"/>
    </source>
</evidence>
<feature type="region of interest" description="Disordered" evidence="1">
    <location>
        <begin position="80"/>
        <end position="108"/>
    </location>
</feature>
<dbReference type="Proteomes" id="UP000315295">
    <property type="component" value="Unassembled WGS sequence"/>
</dbReference>
<protein>
    <submittedName>
        <fullName evidence="2">Uncharacterized protein</fullName>
    </submittedName>
</protein>
<comment type="caution">
    <text evidence="2">The sequence shown here is derived from an EMBL/GenBank/DDBJ whole genome shotgun (WGS) entry which is preliminary data.</text>
</comment>
<evidence type="ECO:0000313" key="2">
    <source>
        <dbReference type="EMBL" id="TQD72517.1"/>
    </source>
</evidence>
<evidence type="ECO:0000313" key="3">
    <source>
        <dbReference type="Proteomes" id="UP000315295"/>
    </source>
</evidence>
<proteinExistence type="predicted"/>
<gene>
    <name evidence="2" type="ORF">C1H46_041955</name>
</gene>
<sequence length="108" mass="11874">MRVISKLKFKVTLVFVRVRDGCGLWRSQVHRQGELVTGKESGELRWFARVEVVVARCSRLGVGDGRGRIRGVRVRKMRADLGSRSWHPGGGNGGSSMSQRRGGGVPGE</sequence>
<accession>A0A540KE58</accession>